<feature type="transmembrane region" description="Helical" evidence="1">
    <location>
        <begin position="115"/>
        <end position="133"/>
    </location>
</feature>
<feature type="transmembrane region" description="Helical" evidence="1">
    <location>
        <begin position="212"/>
        <end position="231"/>
    </location>
</feature>
<dbReference type="EMBL" id="ML769455">
    <property type="protein sequence ID" value="KAE9400532.1"/>
    <property type="molecule type" value="Genomic_DNA"/>
</dbReference>
<feature type="transmembrane region" description="Helical" evidence="1">
    <location>
        <begin position="168"/>
        <end position="187"/>
    </location>
</feature>
<dbReference type="AlphaFoldDB" id="A0A6A4HNG6"/>
<dbReference type="Gene3D" id="3.60.110.10">
    <property type="entry name" value="Carbon-nitrogen hydrolase"/>
    <property type="match status" value="1"/>
</dbReference>
<reference evidence="2" key="1">
    <citation type="journal article" date="2019" name="Environ. Microbiol.">
        <title>Fungal ecological strategies reflected in gene transcription - a case study of two litter decomposers.</title>
        <authorList>
            <person name="Barbi F."/>
            <person name="Kohler A."/>
            <person name="Barry K."/>
            <person name="Baskaran P."/>
            <person name="Daum C."/>
            <person name="Fauchery L."/>
            <person name="Ihrmark K."/>
            <person name="Kuo A."/>
            <person name="LaButti K."/>
            <person name="Lipzen A."/>
            <person name="Morin E."/>
            <person name="Grigoriev I.V."/>
            <person name="Henrissat B."/>
            <person name="Lindahl B."/>
            <person name="Martin F."/>
        </authorList>
    </citation>
    <scope>NUCLEOTIDE SEQUENCE</scope>
    <source>
        <strain evidence="2">JB14</strain>
    </source>
</reference>
<dbReference type="InterPro" id="IPR036526">
    <property type="entry name" value="C-N_Hydrolase_sf"/>
</dbReference>
<keyword evidence="3" id="KW-1185">Reference proteome</keyword>
<feature type="transmembrane region" description="Helical" evidence="1">
    <location>
        <begin position="52"/>
        <end position="68"/>
    </location>
</feature>
<evidence type="ECO:0008006" key="4">
    <source>
        <dbReference type="Google" id="ProtNLM"/>
    </source>
</evidence>
<dbReference type="Proteomes" id="UP000799118">
    <property type="component" value="Unassembled WGS sequence"/>
</dbReference>
<evidence type="ECO:0000256" key="1">
    <source>
        <dbReference type="SAM" id="Phobius"/>
    </source>
</evidence>
<proteinExistence type="predicted"/>
<sequence>MLHAHAHLTLGSASILTSVFALTTLPAFIPLVLHLAILLFYAPHLVNRQSKVFFLWIGLTIAKSYHWLTPSINALSTPFTSISVLLAHGAITSFISLLLVLVYTRSRTRIQGISLWSRALLFPTLWATAWWTMALLSPVGYLTSWSPVIGFSAYDWMIPIFGSPIRDWLVASWAVVFAGFLEAWYMGSEAPEEVPLLVQVPVTSRTSPGRHFGTLSLGVVLLALTVPCYVWPSNFARSISASDSTPVEVGCVLPHNGHKFKDYIDETMNLQSRAIVLLWPEGAVSFADEAERDGALAELRQKIQPQKYVGVSFEESYKDPDDPSGRRSLQRTGLALVSNNTNAETPLFFYYKRNLVPIAESYRLVPGHNPPPLITLDVNMPKWASKPKKRSLSVTASICLDFAIPDVFSGLVSKPELILAPARTWDISVGQAMWEQAKQRARELDSMVLWCDGGKAGFLVSRGRG</sequence>
<protein>
    <recommendedName>
        <fullName evidence="4">CN hydrolase domain-containing protein</fullName>
    </recommendedName>
</protein>
<keyword evidence="1" id="KW-1133">Transmembrane helix</keyword>
<organism evidence="2 3">
    <name type="scientific">Gymnopus androsaceus JB14</name>
    <dbReference type="NCBI Taxonomy" id="1447944"/>
    <lineage>
        <taxon>Eukaryota</taxon>
        <taxon>Fungi</taxon>
        <taxon>Dikarya</taxon>
        <taxon>Basidiomycota</taxon>
        <taxon>Agaricomycotina</taxon>
        <taxon>Agaricomycetes</taxon>
        <taxon>Agaricomycetidae</taxon>
        <taxon>Agaricales</taxon>
        <taxon>Marasmiineae</taxon>
        <taxon>Omphalotaceae</taxon>
        <taxon>Gymnopus</taxon>
    </lineage>
</organism>
<dbReference type="SUPFAM" id="SSF56317">
    <property type="entry name" value="Carbon-nitrogen hydrolase"/>
    <property type="match status" value="1"/>
</dbReference>
<feature type="transmembrane region" description="Helical" evidence="1">
    <location>
        <begin position="80"/>
        <end position="103"/>
    </location>
</feature>
<dbReference type="OrthoDB" id="2626014at2759"/>
<keyword evidence="1" id="KW-0472">Membrane</keyword>
<evidence type="ECO:0000313" key="2">
    <source>
        <dbReference type="EMBL" id="KAE9400532.1"/>
    </source>
</evidence>
<gene>
    <name evidence="2" type="ORF">BT96DRAFT_1097036</name>
</gene>
<feature type="transmembrane region" description="Helical" evidence="1">
    <location>
        <begin position="139"/>
        <end position="156"/>
    </location>
</feature>
<name>A0A6A4HNG6_9AGAR</name>
<feature type="transmembrane region" description="Helical" evidence="1">
    <location>
        <begin position="15"/>
        <end position="40"/>
    </location>
</feature>
<accession>A0A6A4HNG6</accession>
<keyword evidence="1" id="KW-0812">Transmembrane</keyword>
<evidence type="ECO:0000313" key="3">
    <source>
        <dbReference type="Proteomes" id="UP000799118"/>
    </source>
</evidence>